<feature type="domain" description="HTH araC/xylS-type" evidence="5">
    <location>
        <begin position="18"/>
        <end position="119"/>
    </location>
</feature>
<dbReference type="Gene3D" id="1.10.10.60">
    <property type="entry name" value="Homeodomain-like"/>
    <property type="match status" value="1"/>
</dbReference>
<keyword evidence="1" id="KW-0805">Transcription regulation</keyword>
<keyword evidence="7" id="KW-1185">Reference proteome</keyword>
<dbReference type="SMART" id="SM00342">
    <property type="entry name" value="HTH_ARAC"/>
    <property type="match status" value="1"/>
</dbReference>
<evidence type="ECO:0000313" key="6">
    <source>
        <dbReference type="EMBL" id="MBO8190451.1"/>
    </source>
</evidence>
<dbReference type="SUPFAM" id="SSF46689">
    <property type="entry name" value="Homeodomain-like"/>
    <property type="match status" value="1"/>
</dbReference>
<dbReference type="InterPro" id="IPR009057">
    <property type="entry name" value="Homeodomain-like_sf"/>
</dbReference>
<comment type="caution">
    <text evidence="6">The sequence shown here is derived from an EMBL/GenBank/DDBJ whole genome shotgun (WGS) entry which is preliminary data.</text>
</comment>
<evidence type="ECO:0000256" key="3">
    <source>
        <dbReference type="ARBA" id="ARBA00023163"/>
    </source>
</evidence>
<organism evidence="6 7">
    <name type="scientific">Streptomyces oryzae</name>
    <dbReference type="NCBI Taxonomy" id="1434886"/>
    <lineage>
        <taxon>Bacteria</taxon>
        <taxon>Bacillati</taxon>
        <taxon>Actinomycetota</taxon>
        <taxon>Actinomycetes</taxon>
        <taxon>Kitasatosporales</taxon>
        <taxon>Streptomycetaceae</taxon>
        <taxon>Streptomyces</taxon>
    </lineage>
</organism>
<keyword evidence="3" id="KW-0804">Transcription</keyword>
<proteinExistence type="predicted"/>
<dbReference type="PANTHER" id="PTHR46796">
    <property type="entry name" value="HTH-TYPE TRANSCRIPTIONAL ACTIVATOR RHAS-RELATED"/>
    <property type="match status" value="1"/>
</dbReference>
<dbReference type="EMBL" id="JADKMA010000005">
    <property type="protein sequence ID" value="MBO8190451.1"/>
    <property type="molecule type" value="Genomic_DNA"/>
</dbReference>
<evidence type="ECO:0000256" key="4">
    <source>
        <dbReference type="SAM" id="MobiDB-lite"/>
    </source>
</evidence>
<dbReference type="InterPro" id="IPR018062">
    <property type="entry name" value="HTH_AraC-typ_CS"/>
</dbReference>
<evidence type="ECO:0000259" key="5">
    <source>
        <dbReference type="PROSITE" id="PS01124"/>
    </source>
</evidence>
<evidence type="ECO:0000256" key="1">
    <source>
        <dbReference type="ARBA" id="ARBA00023015"/>
    </source>
</evidence>
<dbReference type="PRINTS" id="PR00032">
    <property type="entry name" value="HTHARAC"/>
</dbReference>
<dbReference type="PROSITE" id="PS01124">
    <property type="entry name" value="HTH_ARAC_FAMILY_2"/>
    <property type="match status" value="1"/>
</dbReference>
<evidence type="ECO:0000256" key="2">
    <source>
        <dbReference type="ARBA" id="ARBA00023125"/>
    </source>
</evidence>
<accession>A0ABS3X500</accession>
<name>A0ABS3X500_9ACTN</name>
<evidence type="ECO:0000313" key="7">
    <source>
        <dbReference type="Proteomes" id="UP001519064"/>
    </source>
</evidence>
<dbReference type="Proteomes" id="UP001519064">
    <property type="component" value="Unassembled WGS sequence"/>
</dbReference>
<dbReference type="PANTHER" id="PTHR46796:SF6">
    <property type="entry name" value="ARAC SUBFAMILY"/>
    <property type="match status" value="1"/>
</dbReference>
<reference evidence="6 7" key="1">
    <citation type="submission" date="2020-11" db="EMBL/GenBank/DDBJ databases">
        <title>Streptomyces spirodelae sp. nov., isolated from duckweed.</title>
        <authorList>
            <person name="Saimee Y."/>
            <person name="Duangmal K."/>
        </authorList>
    </citation>
    <scope>NUCLEOTIDE SEQUENCE [LARGE SCALE GENOMIC DNA]</scope>
    <source>
        <strain evidence="6 7">S16-07</strain>
    </source>
</reference>
<keyword evidence="2" id="KW-0238">DNA-binding</keyword>
<dbReference type="PROSITE" id="PS00041">
    <property type="entry name" value="HTH_ARAC_FAMILY_1"/>
    <property type="match status" value="1"/>
</dbReference>
<feature type="region of interest" description="Disordered" evidence="4">
    <location>
        <begin position="120"/>
        <end position="146"/>
    </location>
</feature>
<protein>
    <submittedName>
        <fullName evidence="6">Helix-turn-helix domain-containing protein</fullName>
    </submittedName>
</protein>
<dbReference type="Pfam" id="PF12833">
    <property type="entry name" value="HTH_18"/>
    <property type="match status" value="1"/>
</dbReference>
<dbReference type="InterPro" id="IPR020449">
    <property type="entry name" value="Tscrpt_reg_AraC-type_HTH"/>
</dbReference>
<dbReference type="InterPro" id="IPR050204">
    <property type="entry name" value="AraC_XylS_family_regulators"/>
</dbReference>
<sequence length="146" mass="16586">MVHSCPQEAVDHRPALFARIQSFIWEHLGDPGLCPDTVAAAHHISTRSLHRLFQSQGCTVSSWIRRQRLNRARRDLADPRLGDRTIQSIAATWGFPRAADFTRAFRAAYGITPQDFRTEAFTHPRSPHPWRTPSRHTVATRGTPGR</sequence>
<dbReference type="InterPro" id="IPR018060">
    <property type="entry name" value="HTH_AraC"/>
</dbReference>
<gene>
    <name evidence="6" type="ORF">ITI46_01775</name>
</gene>